<evidence type="ECO:0000256" key="4">
    <source>
        <dbReference type="ARBA" id="ARBA00012847"/>
    </source>
</evidence>
<feature type="binding site" evidence="15">
    <location>
        <position position="241"/>
    </location>
    <ligand>
        <name>NAD(+)</name>
        <dbReference type="ChEBI" id="CHEBI:57540"/>
    </ligand>
</feature>
<reference evidence="19" key="1">
    <citation type="journal article" date="2020" name="Stud. Mycol.">
        <title>101 Dothideomycetes genomes: a test case for predicting lifestyles and emergence of pathogens.</title>
        <authorList>
            <person name="Haridas S."/>
            <person name="Albert R."/>
            <person name="Binder M."/>
            <person name="Bloem J."/>
            <person name="Labutti K."/>
            <person name="Salamov A."/>
            <person name="Andreopoulos B."/>
            <person name="Baker S."/>
            <person name="Barry K."/>
            <person name="Bills G."/>
            <person name="Bluhm B."/>
            <person name="Cannon C."/>
            <person name="Castanera R."/>
            <person name="Culley D."/>
            <person name="Daum C."/>
            <person name="Ezra D."/>
            <person name="Gonzalez J."/>
            <person name="Henrissat B."/>
            <person name="Kuo A."/>
            <person name="Liang C."/>
            <person name="Lipzen A."/>
            <person name="Lutzoni F."/>
            <person name="Magnuson J."/>
            <person name="Mondo S."/>
            <person name="Nolan M."/>
            <person name="Ohm R."/>
            <person name="Pangilinan J."/>
            <person name="Park H.-J."/>
            <person name="Ramirez L."/>
            <person name="Alfaro M."/>
            <person name="Sun H."/>
            <person name="Tritt A."/>
            <person name="Yoshinaga Y."/>
            <person name="Zwiers L.-H."/>
            <person name="Turgeon B."/>
            <person name="Goodwin S."/>
            <person name="Spatafora J."/>
            <person name="Crous P."/>
            <person name="Grigoriev I."/>
        </authorList>
    </citation>
    <scope>NUCLEOTIDE SEQUENCE</scope>
    <source>
        <strain evidence="19">CBS 133067</strain>
    </source>
</reference>
<evidence type="ECO:0000259" key="17">
    <source>
        <dbReference type="SMART" id="SM01002"/>
    </source>
</evidence>
<keyword evidence="9 13" id="KW-0457">Lysine biosynthesis</keyword>
<dbReference type="PIRSF" id="PIRSF018250">
    <property type="entry name" value="Saccharopine_DH_Lys"/>
    <property type="match status" value="1"/>
</dbReference>
<feature type="active site" description="Proton acceptor" evidence="14">
    <location>
        <position position="82"/>
    </location>
</feature>
<dbReference type="Proteomes" id="UP000799772">
    <property type="component" value="Unassembled WGS sequence"/>
</dbReference>
<dbReference type="SMART" id="SM01002">
    <property type="entry name" value="AlaDh_PNT_C"/>
    <property type="match status" value="1"/>
</dbReference>
<evidence type="ECO:0000259" key="18">
    <source>
        <dbReference type="SMART" id="SM01003"/>
    </source>
</evidence>
<dbReference type="SMART" id="SM01003">
    <property type="entry name" value="AlaDh_PNT_N"/>
    <property type="match status" value="1"/>
</dbReference>
<dbReference type="InterPro" id="IPR027281">
    <property type="entry name" value="Lys1"/>
</dbReference>
<proteinExistence type="inferred from homology"/>
<dbReference type="GO" id="GO:0019878">
    <property type="term" value="P:lysine biosynthetic process via aminoadipic acid"/>
    <property type="evidence" value="ECO:0007669"/>
    <property type="project" value="TreeGrafter"/>
</dbReference>
<keyword evidence="6 13" id="KW-0028">Amino-acid biosynthesis</keyword>
<evidence type="ECO:0000256" key="2">
    <source>
        <dbReference type="ARBA" id="ARBA00005689"/>
    </source>
</evidence>
<evidence type="ECO:0000313" key="20">
    <source>
        <dbReference type="Proteomes" id="UP000799772"/>
    </source>
</evidence>
<feature type="binding site" evidence="15">
    <location>
        <position position="134"/>
    </location>
    <ligand>
        <name>NAD(+)</name>
        <dbReference type="ChEBI" id="CHEBI:57540"/>
    </ligand>
</feature>
<dbReference type="PANTHER" id="PTHR11133">
    <property type="entry name" value="SACCHAROPINE DEHYDROGENASE"/>
    <property type="match status" value="1"/>
</dbReference>
<dbReference type="PANTHER" id="PTHR11133:SF23">
    <property type="entry name" value="SACCHAROPINE DEHYDROGENASE [NAD(+), L-LYSINE-FORMING]"/>
    <property type="match status" value="1"/>
</dbReference>
<keyword evidence="10" id="KW-1015">Disulfide bond</keyword>
<dbReference type="FunFam" id="3.40.50.720:FF:000217">
    <property type="entry name" value="Saccharopine dehydrogenase [NAD(+), L-lysine-forming]"/>
    <property type="match status" value="1"/>
</dbReference>
<dbReference type="EC" id="1.5.1.7" evidence="4 13"/>
<comment type="subunit">
    <text evidence="3">Monomer.</text>
</comment>
<comment type="similarity">
    <text evidence="2 13">Belongs to the AlaDH/PNT family.</text>
</comment>
<keyword evidence="8 13" id="KW-0520">NAD</keyword>
<dbReference type="AlphaFoldDB" id="A0A9P4I6V3"/>
<feature type="binding site" evidence="15">
    <location>
        <position position="289"/>
    </location>
    <ligand>
        <name>NAD(+)</name>
        <dbReference type="ChEBI" id="CHEBI:57540"/>
    </ligand>
</feature>
<dbReference type="Pfam" id="PF01262">
    <property type="entry name" value="AlaDh_PNT_C"/>
    <property type="match status" value="1"/>
</dbReference>
<evidence type="ECO:0000256" key="12">
    <source>
        <dbReference type="ARBA" id="ARBA00047860"/>
    </source>
</evidence>
<keyword evidence="7 13" id="KW-0560">Oxidoreductase</keyword>
<evidence type="ECO:0000256" key="3">
    <source>
        <dbReference type="ARBA" id="ARBA00011245"/>
    </source>
</evidence>
<evidence type="ECO:0000256" key="1">
    <source>
        <dbReference type="ARBA" id="ARBA00004884"/>
    </source>
</evidence>
<evidence type="ECO:0000256" key="15">
    <source>
        <dbReference type="PIRSR" id="PIRSR018250-3"/>
    </source>
</evidence>
<dbReference type="CDD" id="cd12188">
    <property type="entry name" value="SDH"/>
    <property type="match status" value="1"/>
</dbReference>
<evidence type="ECO:0000256" key="11">
    <source>
        <dbReference type="ARBA" id="ARBA00033228"/>
    </source>
</evidence>
<dbReference type="InterPro" id="IPR051168">
    <property type="entry name" value="AASS"/>
</dbReference>
<evidence type="ECO:0000256" key="5">
    <source>
        <dbReference type="ARBA" id="ARBA00021221"/>
    </source>
</evidence>
<dbReference type="InterPro" id="IPR007698">
    <property type="entry name" value="AlaDH/PNT_NAD(H)-bd"/>
</dbReference>
<dbReference type="Pfam" id="PF05222">
    <property type="entry name" value="AlaDh_PNT_N"/>
    <property type="match status" value="1"/>
</dbReference>
<dbReference type="EMBL" id="ML978132">
    <property type="protein sequence ID" value="KAF2094994.1"/>
    <property type="molecule type" value="Genomic_DNA"/>
</dbReference>
<comment type="caution">
    <text evidence="19">The sequence shown here is derived from an EMBL/GenBank/DDBJ whole genome shotgun (WGS) entry which is preliminary data.</text>
</comment>
<protein>
    <recommendedName>
        <fullName evidence="5 13">Saccharopine dehydrogenase [NAD(+), L-lysine-forming]</fullName>
        <shortName evidence="13">SDH</shortName>
        <ecNumber evidence="4 13">1.5.1.7</ecNumber>
    </recommendedName>
    <alternativeName>
        <fullName evidence="11 13">Lysine--2-oxoglutarate reductase</fullName>
    </alternativeName>
</protein>
<evidence type="ECO:0000256" key="9">
    <source>
        <dbReference type="ARBA" id="ARBA00023154"/>
    </source>
</evidence>
<feature type="disulfide bond" evidence="16">
    <location>
        <begin position="215"/>
        <end position="260"/>
    </location>
</feature>
<dbReference type="GO" id="GO:0005737">
    <property type="term" value="C:cytoplasm"/>
    <property type="evidence" value="ECO:0007669"/>
    <property type="project" value="TreeGrafter"/>
</dbReference>
<keyword evidence="20" id="KW-1185">Reference proteome</keyword>
<evidence type="ECO:0000256" key="13">
    <source>
        <dbReference type="PIRNR" id="PIRNR018250"/>
    </source>
</evidence>
<comment type="pathway">
    <text evidence="1 13">Amino-acid biosynthesis; L-lysine biosynthesis via AAA pathway; L-lysine from L-alpha-aminoadipate (fungal route): step 3/3.</text>
</comment>
<evidence type="ECO:0000256" key="14">
    <source>
        <dbReference type="PIRSR" id="PIRSR018250-1"/>
    </source>
</evidence>
<evidence type="ECO:0000256" key="10">
    <source>
        <dbReference type="ARBA" id="ARBA00023157"/>
    </source>
</evidence>
<feature type="binding site" evidence="15">
    <location>
        <position position="237"/>
    </location>
    <ligand>
        <name>NAD(+)</name>
        <dbReference type="ChEBI" id="CHEBI:57540"/>
    </ligand>
</feature>
<feature type="domain" description="Alanine dehydrogenase/pyridine nucleotide transhydrogenase NAD(H)-binding" evidence="17">
    <location>
        <begin position="185"/>
        <end position="328"/>
    </location>
</feature>
<dbReference type="InterPro" id="IPR007886">
    <property type="entry name" value="AlaDH/PNT_N"/>
</dbReference>
<feature type="binding site" evidence="15">
    <location>
        <position position="262"/>
    </location>
    <ligand>
        <name>NAD(+)</name>
        <dbReference type="ChEBI" id="CHEBI:57540"/>
    </ligand>
</feature>
<dbReference type="SUPFAM" id="SSF51735">
    <property type="entry name" value="NAD(P)-binding Rossmann-fold domains"/>
    <property type="match status" value="1"/>
</dbReference>
<dbReference type="OrthoDB" id="265306at2759"/>
<dbReference type="InterPro" id="IPR036291">
    <property type="entry name" value="NAD(P)-bd_dom_sf"/>
</dbReference>
<dbReference type="SUPFAM" id="SSF52283">
    <property type="entry name" value="Formate/glycerate dehydrogenase catalytic domain-like"/>
    <property type="match status" value="1"/>
</dbReference>
<accession>A0A9P4I6V3</accession>
<evidence type="ECO:0000256" key="6">
    <source>
        <dbReference type="ARBA" id="ARBA00022605"/>
    </source>
</evidence>
<dbReference type="Gene3D" id="3.40.50.720">
    <property type="entry name" value="NAD(P)-binding Rossmann-like Domain"/>
    <property type="match status" value="1"/>
</dbReference>
<dbReference type="GO" id="GO:0004754">
    <property type="term" value="F:saccharopine dehydrogenase (NAD+, L-lysine-forming) activity"/>
    <property type="evidence" value="ECO:0007669"/>
    <property type="project" value="UniProtKB-EC"/>
</dbReference>
<sequence>MAHTVLHLRSEQKPLEHRSCLTPSTAKALIAEGYEVQVEHSPKDPSRKRIFEDSEFETVGAKLVDDGSWPTVPKSTLIIGLKELPEEPAFPLVHEHVQFAHCYKNQGGWQEVLARFPRGGGTLYDLEFLEVNKRRVAAFGFHAGFAGSAIAAKTWVWQLEHGDKPLPGMDTFTNGRGYYENEDQMLEQLRGDIAKGEKIAGRMPRVLVIGALGRCGRGAVDLFKKLGVPDENILKWDLPETSAKSGPYQEIVESDIFVNCIYLSEKIPPFINHEALDSPSRKLTVVCDVSCDTTNPNNPIPIYDINTIFTDPTVPVKLSSGPKLSVISIDHLPSLLPRESSEAFSNDLLPYLKQLKDRKTADVWRQAEQLFQSKVALLPAEMRQLEVQNGV</sequence>
<name>A0A9P4I6V3_9PEZI</name>
<feature type="active site" description="Proton donor" evidence="14">
    <location>
        <position position="101"/>
    </location>
</feature>
<evidence type="ECO:0000313" key="19">
    <source>
        <dbReference type="EMBL" id="KAF2094994.1"/>
    </source>
</evidence>
<organism evidence="19 20">
    <name type="scientific">Rhizodiscina lignyota</name>
    <dbReference type="NCBI Taxonomy" id="1504668"/>
    <lineage>
        <taxon>Eukaryota</taxon>
        <taxon>Fungi</taxon>
        <taxon>Dikarya</taxon>
        <taxon>Ascomycota</taxon>
        <taxon>Pezizomycotina</taxon>
        <taxon>Dothideomycetes</taxon>
        <taxon>Pleosporomycetidae</taxon>
        <taxon>Aulographales</taxon>
        <taxon>Rhizodiscinaceae</taxon>
        <taxon>Rhizodiscina</taxon>
    </lineage>
</organism>
<feature type="domain" description="Alanine dehydrogenase/pyridine nucleotide transhydrogenase N-terminal" evidence="18">
    <location>
        <begin position="7"/>
        <end position="146"/>
    </location>
</feature>
<evidence type="ECO:0000256" key="8">
    <source>
        <dbReference type="ARBA" id="ARBA00023027"/>
    </source>
</evidence>
<feature type="binding site" evidence="15">
    <location>
        <begin position="213"/>
        <end position="214"/>
    </location>
    <ligand>
        <name>NAD(+)</name>
        <dbReference type="ChEBI" id="CHEBI:57540"/>
    </ligand>
</feature>
<evidence type="ECO:0000256" key="7">
    <source>
        <dbReference type="ARBA" id="ARBA00023002"/>
    </source>
</evidence>
<gene>
    <name evidence="19" type="ORF">NA57DRAFT_79484</name>
</gene>
<comment type="catalytic activity">
    <reaction evidence="12 13">
        <text>L-saccharopine + NAD(+) + H2O = L-lysine + 2-oxoglutarate + NADH + H(+)</text>
        <dbReference type="Rhea" id="RHEA:12440"/>
        <dbReference type="ChEBI" id="CHEBI:15377"/>
        <dbReference type="ChEBI" id="CHEBI:15378"/>
        <dbReference type="ChEBI" id="CHEBI:16810"/>
        <dbReference type="ChEBI" id="CHEBI:32551"/>
        <dbReference type="ChEBI" id="CHEBI:57540"/>
        <dbReference type="ChEBI" id="CHEBI:57945"/>
        <dbReference type="ChEBI" id="CHEBI:57951"/>
        <dbReference type="EC" id="1.5.1.7"/>
    </reaction>
</comment>
<evidence type="ECO:0000256" key="16">
    <source>
        <dbReference type="PIRSR" id="PIRSR018250-4"/>
    </source>
</evidence>
<feature type="binding site" evidence="15">
    <location>
        <begin position="329"/>
        <end position="332"/>
    </location>
    <ligand>
        <name>NAD(+)</name>
        <dbReference type="ChEBI" id="CHEBI:57540"/>
    </ligand>
</feature>